<sequence>MSAHSPFSVLQAELDQREADGLLRRRRLVDGMQQPLLQVDGREVLSFCSNDYLGLASHPALIAAMQQAAAAAGVGSGASHLITGHQRLHHDLEAALAGFVGLPRALLFSTGYMANLGAVTALVGRDDAVFADRLNHASLNDAVVLSRAALHRYPHNDVAALERLLANSPARRKLVLADAVFSMDGDIAPVPQLLAVCERYDAWLLLDDAHGFGVLGPHGRGVLEHYGVRSSRIIYMATLGKAAGVFGAFVAGDPQLIEYLLQTARTSIYTTAMPAALAGALHAALAIIEHEGARRQRLRLLASMLRDRLRLRRWHLAPSDTPIQPLIIGSNEEAVLASECLLKSGILVPAIRPPTVPKGTARLRITLSAAHGMGDIERLVAALHAAESELVA</sequence>
<comment type="catalytic activity">
    <reaction evidence="10">
        <text>6-carboxyhexanoyl-[ACP] + L-alanine + H(+) = (8S)-8-amino-7-oxononanoate + holo-[ACP] + CO2</text>
        <dbReference type="Rhea" id="RHEA:42288"/>
        <dbReference type="Rhea" id="RHEA-COMP:9685"/>
        <dbReference type="Rhea" id="RHEA-COMP:9955"/>
        <dbReference type="ChEBI" id="CHEBI:15378"/>
        <dbReference type="ChEBI" id="CHEBI:16526"/>
        <dbReference type="ChEBI" id="CHEBI:57972"/>
        <dbReference type="ChEBI" id="CHEBI:64479"/>
        <dbReference type="ChEBI" id="CHEBI:78846"/>
        <dbReference type="ChEBI" id="CHEBI:149468"/>
        <dbReference type="EC" id="2.3.1.47"/>
    </reaction>
</comment>
<dbReference type="NCBIfam" id="TIGR00858">
    <property type="entry name" value="bioF"/>
    <property type="match status" value="1"/>
</dbReference>
<feature type="domain" description="Aminotransferase class I/classII large" evidence="11">
    <location>
        <begin position="43"/>
        <end position="383"/>
    </location>
</feature>
<name>A0A1J5QR56_9ZZZZ</name>
<evidence type="ECO:0000313" key="12">
    <source>
        <dbReference type="EMBL" id="OIQ86086.1"/>
    </source>
</evidence>
<dbReference type="PANTHER" id="PTHR13693:SF100">
    <property type="entry name" value="8-AMINO-7-OXONONANOATE SYNTHASE"/>
    <property type="match status" value="1"/>
</dbReference>
<dbReference type="HAMAP" id="MF_01693">
    <property type="entry name" value="BioF_aminotrans_2"/>
    <property type="match status" value="1"/>
</dbReference>
<evidence type="ECO:0000256" key="8">
    <source>
        <dbReference type="ARBA" id="ARBA00032610"/>
    </source>
</evidence>
<keyword evidence="6" id="KW-0093">Biotin biosynthesis</keyword>
<dbReference type="InterPro" id="IPR022834">
    <property type="entry name" value="AONS_Proteobacteria"/>
</dbReference>
<evidence type="ECO:0000256" key="3">
    <source>
        <dbReference type="ARBA" id="ARBA00011738"/>
    </source>
</evidence>
<dbReference type="Gene3D" id="3.90.1150.10">
    <property type="entry name" value="Aspartate Aminotransferase, domain 1"/>
    <property type="match status" value="1"/>
</dbReference>
<comment type="subunit">
    <text evidence="3">Homodimer.</text>
</comment>
<dbReference type="InterPro" id="IPR004723">
    <property type="entry name" value="AONS_Archaea/Proteobacteria"/>
</dbReference>
<dbReference type="PANTHER" id="PTHR13693">
    <property type="entry name" value="CLASS II AMINOTRANSFERASE/8-AMINO-7-OXONONANOATE SYNTHASE"/>
    <property type="match status" value="1"/>
</dbReference>
<evidence type="ECO:0000256" key="10">
    <source>
        <dbReference type="ARBA" id="ARBA00047715"/>
    </source>
</evidence>
<protein>
    <recommendedName>
        <fullName evidence="4">8-amino-7-oxononanoate synthase</fullName>
        <ecNumber evidence="4">2.3.1.47</ecNumber>
    </recommendedName>
    <alternativeName>
        <fullName evidence="8">7-keto-8-amino-pelargonic acid synthase</fullName>
    </alternativeName>
    <alternativeName>
        <fullName evidence="9">8-amino-7-ketopelargonate synthase</fullName>
    </alternativeName>
</protein>
<proteinExistence type="inferred from homology"/>
<comment type="caution">
    <text evidence="12">The sequence shown here is derived from an EMBL/GenBank/DDBJ whole genome shotgun (WGS) entry which is preliminary data.</text>
</comment>
<evidence type="ECO:0000259" key="11">
    <source>
        <dbReference type="Pfam" id="PF00155"/>
    </source>
</evidence>
<reference evidence="12" key="1">
    <citation type="submission" date="2016-10" db="EMBL/GenBank/DDBJ databases">
        <title>Sequence of Gallionella enrichment culture.</title>
        <authorList>
            <person name="Poehlein A."/>
            <person name="Muehling M."/>
            <person name="Daniel R."/>
        </authorList>
    </citation>
    <scope>NUCLEOTIDE SEQUENCE</scope>
</reference>
<dbReference type="InterPro" id="IPR004839">
    <property type="entry name" value="Aminotransferase_I/II_large"/>
</dbReference>
<dbReference type="Pfam" id="PF00155">
    <property type="entry name" value="Aminotran_1_2"/>
    <property type="match status" value="1"/>
</dbReference>
<dbReference type="Gene3D" id="3.40.640.10">
    <property type="entry name" value="Type I PLP-dependent aspartate aminotransferase-like (Major domain)"/>
    <property type="match status" value="1"/>
</dbReference>
<dbReference type="EC" id="2.3.1.47" evidence="4"/>
<dbReference type="GO" id="GO:0008710">
    <property type="term" value="F:8-amino-7-oxononanoate synthase activity"/>
    <property type="evidence" value="ECO:0007669"/>
    <property type="project" value="UniProtKB-EC"/>
</dbReference>
<dbReference type="UniPathway" id="UPA00078"/>
<dbReference type="InterPro" id="IPR050087">
    <property type="entry name" value="AON_synthase_class-II"/>
</dbReference>
<evidence type="ECO:0000256" key="5">
    <source>
        <dbReference type="ARBA" id="ARBA00022679"/>
    </source>
</evidence>
<comment type="pathway">
    <text evidence="2">Cofactor biosynthesis; biotin biosynthesis.</text>
</comment>
<organism evidence="12">
    <name type="scientific">mine drainage metagenome</name>
    <dbReference type="NCBI Taxonomy" id="410659"/>
    <lineage>
        <taxon>unclassified sequences</taxon>
        <taxon>metagenomes</taxon>
        <taxon>ecological metagenomes</taxon>
    </lineage>
</organism>
<dbReference type="InterPro" id="IPR015421">
    <property type="entry name" value="PyrdxlP-dep_Trfase_major"/>
</dbReference>
<dbReference type="GO" id="GO:0009102">
    <property type="term" value="P:biotin biosynthetic process"/>
    <property type="evidence" value="ECO:0007669"/>
    <property type="project" value="UniProtKB-UniPathway"/>
</dbReference>
<gene>
    <name evidence="12" type="primary">bioF_11</name>
    <name evidence="12" type="ORF">GALL_320670</name>
</gene>
<dbReference type="SUPFAM" id="SSF53383">
    <property type="entry name" value="PLP-dependent transferases"/>
    <property type="match status" value="1"/>
</dbReference>
<keyword evidence="5 12" id="KW-0808">Transferase</keyword>
<evidence type="ECO:0000256" key="6">
    <source>
        <dbReference type="ARBA" id="ARBA00022756"/>
    </source>
</evidence>
<comment type="cofactor">
    <cofactor evidence="1">
        <name>pyridoxal 5'-phosphate</name>
        <dbReference type="ChEBI" id="CHEBI:597326"/>
    </cofactor>
</comment>
<keyword evidence="7" id="KW-0663">Pyridoxal phosphate</keyword>
<evidence type="ECO:0000256" key="4">
    <source>
        <dbReference type="ARBA" id="ARBA00013187"/>
    </source>
</evidence>
<evidence type="ECO:0000256" key="7">
    <source>
        <dbReference type="ARBA" id="ARBA00022898"/>
    </source>
</evidence>
<evidence type="ECO:0000256" key="2">
    <source>
        <dbReference type="ARBA" id="ARBA00004746"/>
    </source>
</evidence>
<accession>A0A1J5QR56</accession>
<evidence type="ECO:0000256" key="1">
    <source>
        <dbReference type="ARBA" id="ARBA00001933"/>
    </source>
</evidence>
<dbReference type="EMBL" id="MLJW01000501">
    <property type="protein sequence ID" value="OIQ86086.1"/>
    <property type="molecule type" value="Genomic_DNA"/>
</dbReference>
<keyword evidence="12" id="KW-0012">Acyltransferase</keyword>
<dbReference type="AlphaFoldDB" id="A0A1J5QR56"/>
<dbReference type="GO" id="GO:0030170">
    <property type="term" value="F:pyridoxal phosphate binding"/>
    <property type="evidence" value="ECO:0007669"/>
    <property type="project" value="InterPro"/>
</dbReference>
<dbReference type="InterPro" id="IPR015422">
    <property type="entry name" value="PyrdxlP-dep_Trfase_small"/>
</dbReference>
<dbReference type="InterPro" id="IPR015424">
    <property type="entry name" value="PyrdxlP-dep_Trfase"/>
</dbReference>
<evidence type="ECO:0000256" key="9">
    <source>
        <dbReference type="ARBA" id="ARBA00033381"/>
    </source>
</evidence>